<evidence type="ECO:0000313" key="2">
    <source>
        <dbReference type="EMBL" id="NEY82105.1"/>
    </source>
</evidence>
<dbReference type="Proteomes" id="UP000472971">
    <property type="component" value="Unassembled WGS sequence"/>
</dbReference>
<dbReference type="AlphaFoldDB" id="A0A6B3W0J0"/>
<name>A0A6B3W0J0_9BACI</name>
<accession>A0A6B3W0J0</accession>
<dbReference type="InterPro" id="IPR038765">
    <property type="entry name" value="Papain-like_cys_pep_sf"/>
</dbReference>
<reference evidence="2 3" key="1">
    <citation type="submission" date="2020-02" db="EMBL/GenBank/DDBJ databases">
        <title>Bacillus aquiflavi sp. nov., isolated from yellow water of strong flavor Chinese baijiu in Yibin region of China.</title>
        <authorList>
            <person name="Xie J."/>
        </authorList>
    </citation>
    <scope>NUCLEOTIDE SEQUENCE [LARGE SCALE GENOMIC DNA]</scope>
    <source>
        <strain evidence="2 3">3H-10</strain>
    </source>
</reference>
<proteinExistence type="predicted"/>
<evidence type="ECO:0000313" key="4">
    <source>
        <dbReference type="Proteomes" id="UP000570010"/>
    </source>
</evidence>
<dbReference type="Proteomes" id="UP000570010">
    <property type="component" value="Unassembled WGS sequence"/>
</dbReference>
<evidence type="ECO:0000313" key="1">
    <source>
        <dbReference type="EMBL" id="MBA4537849.1"/>
    </source>
</evidence>
<dbReference type="RefSeq" id="WP_163242495.1">
    <property type="nucleotide sequence ID" value="NZ_JAAIWN010000027.1"/>
</dbReference>
<comment type="caution">
    <text evidence="2">The sequence shown here is derived from an EMBL/GenBank/DDBJ whole genome shotgun (WGS) entry which is preliminary data.</text>
</comment>
<evidence type="ECO:0000313" key="3">
    <source>
        <dbReference type="Proteomes" id="UP000472971"/>
    </source>
</evidence>
<sequence>MINERKKTIYILLTDTGTLFTKTIKKYTEAPYNHVSISFDIGLNDMYSFGRKHPRNPLYAGFVKEDVYRGTYRYFPKTKCILFKLEVTARQLVKIKRIIRSFQDNQDFYKYNLVGLFGVVVNFPIELKNAFFCSQFVAEVLKRSGIKLWDKSSALVTPNDFLEHSAFTVLYEGKLYEYPLLLTTELLYYKPRSFRRTFIYDPYKKIKKFFIPKVI</sequence>
<keyword evidence="3" id="KW-1185">Reference proteome</keyword>
<dbReference type="SUPFAM" id="SSF54001">
    <property type="entry name" value="Cysteine proteinases"/>
    <property type="match status" value="1"/>
</dbReference>
<organism evidence="2 3">
    <name type="scientific">Bacillus aquiflavi</name>
    <dbReference type="NCBI Taxonomy" id="2672567"/>
    <lineage>
        <taxon>Bacteria</taxon>
        <taxon>Bacillati</taxon>
        <taxon>Bacillota</taxon>
        <taxon>Bacilli</taxon>
        <taxon>Bacillales</taxon>
        <taxon>Bacillaceae</taxon>
        <taxon>Bacillus</taxon>
    </lineage>
</organism>
<dbReference type="Gene3D" id="3.90.1720.10">
    <property type="entry name" value="endopeptidase domain like (from Nostoc punctiforme)"/>
    <property type="match status" value="1"/>
</dbReference>
<gene>
    <name evidence="2" type="ORF">G4D64_11490</name>
    <name evidence="1" type="ORF">H1Z61_12100</name>
</gene>
<reference evidence="1 4" key="2">
    <citation type="submission" date="2020-07" db="EMBL/GenBank/DDBJ databases">
        <authorList>
            <person name="Feng H."/>
        </authorList>
    </citation>
    <scope>NUCLEOTIDE SEQUENCE [LARGE SCALE GENOMIC DNA]</scope>
    <source>
        <strain evidence="4">s-12</strain>
        <strain evidence="1">S-12</strain>
    </source>
</reference>
<dbReference type="EMBL" id="JAAIWN010000027">
    <property type="protein sequence ID" value="NEY82105.1"/>
    <property type="molecule type" value="Genomic_DNA"/>
</dbReference>
<dbReference type="EMBL" id="JACEIO010000029">
    <property type="protein sequence ID" value="MBA4537849.1"/>
    <property type="molecule type" value="Genomic_DNA"/>
</dbReference>
<protein>
    <submittedName>
        <fullName evidence="2">Uncharacterized protein</fullName>
    </submittedName>
</protein>